<dbReference type="Proteomes" id="UP000051587">
    <property type="component" value="Unassembled WGS sequence"/>
</dbReference>
<comment type="similarity">
    <text evidence="6">Belongs to the peroxiredoxin family. Prx5 subfamily.</text>
</comment>
<dbReference type="SUPFAM" id="SSF52833">
    <property type="entry name" value="Thioredoxin-like"/>
    <property type="match status" value="1"/>
</dbReference>
<comment type="catalytic activity">
    <reaction evidence="6">
        <text>a hydroperoxide + 2 glutathione = an alcohol + glutathione disulfide + H2O</text>
        <dbReference type="Rhea" id="RHEA:62632"/>
        <dbReference type="ChEBI" id="CHEBI:15377"/>
        <dbReference type="ChEBI" id="CHEBI:30879"/>
        <dbReference type="ChEBI" id="CHEBI:35924"/>
        <dbReference type="ChEBI" id="CHEBI:57925"/>
        <dbReference type="ChEBI" id="CHEBI:58297"/>
        <dbReference type="EC" id="1.11.1.27"/>
    </reaction>
</comment>
<keyword evidence="9" id="KW-1185">Reference proteome</keyword>
<evidence type="ECO:0000313" key="9">
    <source>
        <dbReference type="Proteomes" id="UP000051587"/>
    </source>
</evidence>
<dbReference type="InterPro" id="IPR013766">
    <property type="entry name" value="Thioredoxin_domain"/>
</dbReference>
<dbReference type="FunFam" id="3.40.30.10:FF:000020">
    <property type="entry name" value="Peroxiredoxin"/>
    <property type="match status" value="1"/>
</dbReference>
<dbReference type="GO" id="GO:0042744">
    <property type="term" value="P:hydrogen peroxide catabolic process"/>
    <property type="evidence" value="ECO:0007669"/>
    <property type="project" value="TreeGrafter"/>
</dbReference>
<organism evidence="8 9">
    <name type="scientific">Thalassovita gelatinovora</name>
    <name type="common">Thalassobius gelatinovorus</name>
    <dbReference type="NCBI Taxonomy" id="53501"/>
    <lineage>
        <taxon>Bacteria</taxon>
        <taxon>Pseudomonadati</taxon>
        <taxon>Pseudomonadota</taxon>
        <taxon>Alphaproteobacteria</taxon>
        <taxon>Rhodobacterales</taxon>
        <taxon>Roseobacteraceae</taxon>
        <taxon>Thalassovita</taxon>
    </lineage>
</organism>
<evidence type="ECO:0000256" key="6">
    <source>
        <dbReference type="RuleBase" id="RU366011"/>
    </source>
</evidence>
<evidence type="ECO:0000313" key="8">
    <source>
        <dbReference type="EMBL" id="CUH63170.1"/>
    </source>
</evidence>
<evidence type="ECO:0000256" key="4">
    <source>
        <dbReference type="ARBA" id="ARBA00023284"/>
    </source>
</evidence>
<dbReference type="Pfam" id="PF08534">
    <property type="entry name" value="Redoxin"/>
    <property type="match status" value="1"/>
</dbReference>
<keyword evidence="2 6" id="KW-0049">Antioxidant</keyword>
<keyword evidence="1 6" id="KW-0575">Peroxidase</keyword>
<dbReference type="GO" id="GO:0045454">
    <property type="term" value="P:cell redox homeostasis"/>
    <property type="evidence" value="ECO:0007669"/>
    <property type="project" value="TreeGrafter"/>
</dbReference>
<accession>A0A0N7LUD2</accession>
<reference evidence="8 9" key="1">
    <citation type="submission" date="2015-09" db="EMBL/GenBank/DDBJ databases">
        <authorList>
            <consortium name="Swine Surveillance"/>
        </authorList>
    </citation>
    <scope>NUCLEOTIDE SEQUENCE [LARGE SCALE GENOMIC DNA]</scope>
    <source>
        <strain evidence="8 9">CECT 4357</strain>
    </source>
</reference>
<sequence>MTISIGDHLPEASFIRMGAEGPETVSLEDKVKGRKVAIFAVPAAFSTTCQTAHMPSFIRNKDRFAEKGVEEIICIAVNDPFVMTEWAKATGANEAGITMLADPDGAYTRAIGMTFDAPVVGLYGRSKRYAMLVEDGKVTVFQPELTRGCETSSGEALLAEM</sequence>
<dbReference type="GO" id="GO:0005737">
    <property type="term" value="C:cytoplasm"/>
    <property type="evidence" value="ECO:0007669"/>
    <property type="project" value="TreeGrafter"/>
</dbReference>
<dbReference type="PANTHER" id="PTHR10430:SF16">
    <property type="entry name" value="PEROXIREDOXIN-5, MITOCHONDRIAL"/>
    <property type="match status" value="1"/>
</dbReference>
<gene>
    <name evidence="8" type="ORF">TG4357_00515</name>
</gene>
<dbReference type="GO" id="GO:0008379">
    <property type="term" value="F:thioredoxin peroxidase activity"/>
    <property type="evidence" value="ECO:0007669"/>
    <property type="project" value="InterPro"/>
</dbReference>
<dbReference type="InterPro" id="IPR013740">
    <property type="entry name" value="Redoxin"/>
</dbReference>
<dbReference type="EMBL" id="CYSA01000007">
    <property type="protein sequence ID" value="CUH63170.1"/>
    <property type="molecule type" value="Genomic_DNA"/>
</dbReference>
<dbReference type="CDD" id="cd03013">
    <property type="entry name" value="PRX5_like"/>
    <property type="match status" value="1"/>
</dbReference>
<evidence type="ECO:0000259" key="7">
    <source>
        <dbReference type="PROSITE" id="PS51352"/>
    </source>
</evidence>
<dbReference type="AlphaFoldDB" id="A0A0N7LUD2"/>
<dbReference type="PANTHER" id="PTHR10430">
    <property type="entry name" value="PEROXIREDOXIN"/>
    <property type="match status" value="1"/>
</dbReference>
<dbReference type="OrthoDB" id="9800621at2"/>
<dbReference type="EC" id="1.11.1.27" evidence="6"/>
<dbReference type="GO" id="GO:0034599">
    <property type="term" value="P:cellular response to oxidative stress"/>
    <property type="evidence" value="ECO:0007669"/>
    <property type="project" value="InterPro"/>
</dbReference>
<protein>
    <recommendedName>
        <fullName evidence="6">Glutathione-dependent peroxiredoxin</fullName>
        <ecNumber evidence="6">1.11.1.27</ecNumber>
    </recommendedName>
</protein>
<dbReference type="Gene3D" id="3.40.30.10">
    <property type="entry name" value="Glutaredoxin"/>
    <property type="match status" value="1"/>
</dbReference>
<name>A0A0N7LUD2_THAGE</name>
<keyword evidence="3 6" id="KW-0560">Oxidoreductase</keyword>
<proteinExistence type="inferred from homology"/>
<dbReference type="STRING" id="53501.SAMN04488043_10717"/>
<dbReference type="PROSITE" id="PS51352">
    <property type="entry name" value="THIOREDOXIN_2"/>
    <property type="match status" value="1"/>
</dbReference>
<dbReference type="InterPro" id="IPR036249">
    <property type="entry name" value="Thioredoxin-like_sf"/>
</dbReference>
<evidence type="ECO:0000256" key="1">
    <source>
        <dbReference type="ARBA" id="ARBA00022559"/>
    </source>
</evidence>
<comment type="function">
    <text evidence="6">Thiol-specific peroxidase that catalyzes the reduction of hydrogen peroxide and organic hydroperoxides to water and alcohols, respectively. Plays a role in cell protection against oxidative stress by detoxifying peroxides.</text>
</comment>
<keyword evidence="4 6" id="KW-0676">Redox-active center</keyword>
<feature type="active site" description="Cysteine sulfenic acid (-SOH) intermediate" evidence="5">
    <location>
        <position position="49"/>
    </location>
</feature>
<dbReference type="InterPro" id="IPR037944">
    <property type="entry name" value="PRX5-like"/>
</dbReference>
<evidence type="ECO:0000256" key="2">
    <source>
        <dbReference type="ARBA" id="ARBA00022862"/>
    </source>
</evidence>
<dbReference type="RefSeq" id="WP_058261318.1">
    <property type="nucleotide sequence ID" value="NZ_CP051181.1"/>
</dbReference>
<feature type="domain" description="Thioredoxin" evidence="7">
    <location>
        <begin position="3"/>
        <end position="161"/>
    </location>
</feature>
<evidence type="ECO:0000256" key="3">
    <source>
        <dbReference type="ARBA" id="ARBA00023002"/>
    </source>
</evidence>
<evidence type="ECO:0000256" key="5">
    <source>
        <dbReference type="PIRSR" id="PIRSR637944-1"/>
    </source>
</evidence>